<accession>A0AAN9T9T5</accession>
<feature type="transmembrane region" description="Helical" evidence="5">
    <location>
        <begin position="56"/>
        <end position="76"/>
    </location>
</feature>
<keyword evidence="3 5" id="KW-1133">Transmembrane helix</keyword>
<sequence length="428" mass="48971">MHELKLDVIRRASVVSKDRFSQKDDDEIDNDLVLDLHKAKILPVYKSKNGISWAECIFQLFFSIQGPAFFVLPGGFKDVGYLMGILGAFGVAIFYIYMMQLYLWCEKELRRRHKIIEETHLSIYSMVELVFMNTAGQRRLAKVINAYLKYEIILSWSFSLSFAQLFICQNVGVILRYFNYKTSDRIILLSLFPMTTLISWVPNLKVMSSIAYFSSLMMVLVMFEIIFFIIVDPSPVSQVEVIGDMSKLSTFLATVFFTIVATPLVFPLKNEMKEPKKFGNLFGSFSSSMMILIILNVFFSLFGYIKYGQETSDNILENLPGNPIMMASNGLLTLAMIAGGAISFFVVFETVWNDELELLFCNSPNIKLYEYAARTLINLLITLVPLIIPTCEIFVNLISSFSYPFDSIVVPILLQAILLWRALVDYYR</sequence>
<proteinExistence type="predicted"/>
<dbReference type="Proteomes" id="UP001367676">
    <property type="component" value="Unassembled WGS sequence"/>
</dbReference>
<keyword evidence="8" id="KW-1185">Reference proteome</keyword>
<dbReference type="GO" id="GO:0015179">
    <property type="term" value="F:L-amino acid transmembrane transporter activity"/>
    <property type="evidence" value="ECO:0007669"/>
    <property type="project" value="TreeGrafter"/>
</dbReference>
<dbReference type="EMBL" id="JBBCAQ010000036">
    <property type="protein sequence ID" value="KAK7576699.1"/>
    <property type="molecule type" value="Genomic_DNA"/>
</dbReference>
<evidence type="ECO:0000256" key="2">
    <source>
        <dbReference type="ARBA" id="ARBA00022692"/>
    </source>
</evidence>
<comment type="subcellular location">
    <subcellularLocation>
        <location evidence="1">Membrane</location>
        <topology evidence="1">Multi-pass membrane protein</topology>
    </subcellularLocation>
</comment>
<evidence type="ECO:0000256" key="4">
    <source>
        <dbReference type="ARBA" id="ARBA00023136"/>
    </source>
</evidence>
<dbReference type="GO" id="GO:0005774">
    <property type="term" value="C:vacuolar membrane"/>
    <property type="evidence" value="ECO:0007669"/>
    <property type="project" value="TreeGrafter"/>
</dbReference>
<evidence type="ECO:0000256" key="1">
    <source>
        <dbReference type="ARBA" id="ARBA00004141"/>
    </source>
</evidence>
<dbReference type="InterPro" id="IPR013057">
    <property type="entry name" value="AA_transpt_TM"/>
</dbReference>
<feature type="transmembrane region" description="Helical" evidence="5">
    <location>
        <begin position="251"/>
        <end position="268"/>
    </location>
</feature>
<dbReference type="PANTHER" id="PTHR22950:SF349">
    <property type="entry name" value="AMINO ACID TRANSPORTER TRANSMEMBRANE DOMAIN-CONTAINING PROTEIN"/>
    <property type="match status" value="1"/>
</dbReference>
<feature type="transmembrane region" description="Helical" evidence="5">
    <location>
        <begin position="408"/>
        <end position="427"/>
    </location>
</feature>
<gene>
    <name evidence="7" type="ORF">V9T40_012985</name>
</gene>
<feature type="transmembrane region" description="Helical" evidence="5">
    <location>
        <begin position="325"/>
        <end position="348"/>
    </location>
</feature>
<dbReference type="PANTHER" id="PTHR22950">
    <property type="entry name" value="AMINO ACID TRANSPORTER"/>
    <property type="match status" value="1"/>
</dbReference>
<feature type="transmembrane region" description="Helical" evidence="5">
    <location>
        <begin position="186"/>
        <end position="203"/>
    </location>
</feature>
<organism evidence="7 8">
    <name type="scientific">Parthenolecanium corni</name>
    <dbReference type="NCBI Taxonomy" id="536013"/>
    <lineage>
        <taxon>Eukaryota</taxon>
        <taxon>Metazoa</taxon>
        <taxon>Ecdysozoa</taxon>
        <taxon>Arthropoda</taxon>
        <taxon>Hexapoda</taxon>
        <taxon>Insecta</taxon>
        <taxon>Pterygota</taxon>
        <taxon>Neoptera</taxon>
        <taxon>Paraneoptera</taxon>
        <taxon>Hemiptera</taxon>
        <taxon>Sternorrhyncha</taxon>
        <taxon>Coccoidea</taxon>
        <taxon>Coccidae</taxon>
        <taxon>Parthenolecanium</taxon>
    </lineage>
</organism>
<name>A0AAN9T9T5_9HEMI</name>
<reference evidence="7 8" key="1">
    <citation type="submission" date="2024-03" db="EMBL/GenBank/DDBJ databases">
        <title>Adaptation during the transition from Ophiocordyceps entomopathogen to insect associate is accompanied by gene loss and intensified selection.</title>
        <authorList>
            <person name="Ward C.M."/>
            <person name="Onetto C.A."/>
            <person name="Borneman A.R."/>
        </authorList>
    </citation>
    <scope>NUCLEOTIDE SEQUENCE [LARGE SCALE GENOMIC DNA]</scope>
    <source>
        <strain evidence="7">AWRI1</strain>
        <tissue evidence="7">Single Adult Female</tissue>
    </source>
</reference>
<dbReference type="Pfam" id="PF01490">
    <property type="entry name" value="Aa_trans"/>
    <property type="match status" value="1"/>
</dbReference>
<feature type="transmembrane region" description="Helical" evidence="5">
    <location>
        <begin position="210"/>
        <end position="231"/>
    </location>
</feature>
<evidence type="ECO:0000259" key="6">
    <source>
        <dbReference type="Pfam" id="PF01490"/>
    </source>
</evidence>
<dbReference type="AlphaFoldDB" id="A0AAN9T9T5"/>
<comment type="caution">
    <text evidence="7">The sequence shown here is derived from an EMBL/GenBank/DDBJ whole genome shotgun (WGS) entry which is preliminary data.</text>
</comment>
<feature type="transmembrane region" description="Helical" evidence="5">
    <location>
        <begin position="147"/>
        <end position="166"/>
    </location>
</feature>
<keyword evidence="4 5" id="KW-0472">Membrane</keyword>
<keyword evidence="2 5" id="KW-0812">Transmembrane</keyword>
<protein>
    <recommendedName>
        <fullName evidence="6">Amino acid transporter transmembrane domain-containing protein</fullName>
    </recommendedName>
</protein>
<feature type="transmembrane region" description="Helical" evidence="5">
    <location>
        <begin position="82"/>
        <end position="104"/>
    </location>
</feature>
<feature type="domain" description="Amino acid transporter transmembrane" evidence="6">
    <location>
        <begin position="50"/>
        <end position="421"/>
    </location>
</feature>
<evidence type="ECO:0000256" key="5">
    <source>
        <dbReference type="SAM" id="Phobius"/>
    </source>
</evidence>
<evidence type="ECO:0000256" key="3">
    <source>
        <dbReference type="ARBA" id="ARBA00022989"/>
    </source>
</evidence>
<feature type="transmembrane region" description="Helical" evidence="5">
    <location>
        <begin position="368"/>
        <end position="388"/>
    </location>
</feature>
<evidence type="ECO:0000313" key="8">
    <source>
        <dbReference type="Proteomes" id="UP001367676"/>
    </source>
</evidence>
<evidence type="ECO:0000313" key="7">
    <source>
        <dbReference type="EMBL" id="KAK7576699.1"/>
    </source>
</evidence>
<feature type="transmembrane region" description="Helical" evidence="5">
    <location>
        <begin position="280"/>
        <end position="305"/>
    </location>
</feature>